<dbReference type="GO" id="GO:0016104">
    <property type="term" value="P:triterpenoid biosynthetic process"/>
    <property type="evidence" value="ECO:0007669"/>
    <property type="project" value="InterPro"/>
</dbReference>
<name>A0AAV5CJ82_ELECO</name>
<dbReference type="GO" id="GO:0016866">
    <property type="term" value="F:intramolecular transferase activity"/>
    <property type="evidence" value="ECO:0007669"/>
    <property type="project" value="InterPro"/>
</dbReference>
<dbReference type="Proteomes" id="UP001054889">
    <property type="component" value="Unassembled WGS sequence"/>
</dbReference>
<evidence type="ECO:0000313" key="2">
    <source>
        <dbReference type="Proteomes" id="UP001054889"/>
    </source>
</evidence>
<accession>A0AAV5CJ82</accession>
<reference evidence="1" key="1">
    <citation type="journal article" date="2018" name="DNA Res.">
        <title>Multiple hybrid de novo genome assembly of finger millet, an orphan allotetraploid crop.</title>
        <authorList>
            <person name="Hatakeyama M."/>
            <person name="Aluri S."/>
            <person name="Balachadran M.T."/>
            <person name="Sivarajan S.R."/>
            <person name="Patrignani A."/>
            <person name="Gruter S."/>
            <person name="Poveda L."/>
            <person name="Shimizu-Inatsugi R."/>
            <person name="Baeten J."/>
            <person name="Francoijs K.J."/>
            <person name="Nataraja K.N."/>
            <person name="Reddy Y.A.N."/>
            <person name="Phadnis S."/>
            <person name="Ravikumar R.L."/>
            <person name="Schlapbach R."/>
            <person name="Sreeman S.M."/>
            <person name="Shimizu K.K."/>
        </authorList>
    </citation>
    <scope>NUCLEOTIDE SEQUENCE</scope>
</reference>
<sequence length="158" mass="18375">MRNALNMICRWVENPNSDALKRHLSRIHDYLWIAEDGMKTKITDGAQNWEIAFIVQAFLSADINDEYGPTIERALKYMKKAQVTRNPPGDQSYWFRNRSKDSWTLSTVDSGWGSSDTSAEVIKAILLLSRISLNLDQNFKEKQWLFDSVDFLLTVRVW</sequence>
<dbReference type="InterPro" id="IPR018333">
    <property type="entry name" value="Squalene_cyclase"/>
</dbReference>
<dbReference type="GO" id="GO:0005811">
    <property type="term" value="C:lipid droplet"/>
    <property type="evidence" value="ECO:0007669"/>
    <property type="project" value="InterPro"/>
</dbReference>
<reference evidence="1" key="2">
    <citation type="submission" date="2021-12" db="EMBL/GenBank/DDBJ databases">
        <title>Resequencing data analysis of finger millet.</title>
        <authorList>
            <person name="Hatakeyama M."/>
            <person name="Aluri S."/>
            <person name="Balachadran M.T."/>
            <person name="Sivarajan S.R."/>
            <person name="Poveda L."/>
            <person name="Shimizu-Inatsugi R."/>
            <person name="Schlapbach R."/>
            <person name="Sreeman S.M."/>
            <person name="Shimizu K.K."/>
        </authorList>
    </citation>
    <scope>NUCLEOTIDE SEQUENCE</scope>
</reference>
<dbReference type="Gene3D" id="1.50.10.20">
    <property type="match status" value="1"/>
</dbReference>
<dbReference type="EMBL" id="BQKI01000007">
    <property type="protein sequence ID" value="GJM98497.1"/>
    <property type="molecule type" value="Genomic_DNA"/>
</dbReference>
<comment type="caution">
    <text evidence="1">The sequence shown here is derived from an EMBL/GenBank/DDBJ whole genome shotgun (WGS) entry which is preliminary data.</text>
</comment>
<dbReference type="SUPFAM" id="SSF48239">
    <property type="entry name" value="Terpenoid cyclases/Protein prenyltransferases"/>
    <property type="match status" value="1"/>
</dbReference>
<dbReference type="PANTHER" id="PTHR11764">
    <property type="entry name" value="TERPENE CYCLASE/MUTASE FAMILY MEMBER"/>
    <property type="match status" value="1"/>
</dbReference>
<dbReference type="PANTHER" id="PTHR11764:SF89">
    <property type="entry name" value="TERPENE CYCLASE_MUTASE FAMILY MEMBER"/>
    <property type="match status" value="1"/>
</dbReference>
<gene>
    <name evidence="1" type="primary">ga15517</name>
    <name evidence="1" type="ORF">PR202_ga15517</name>
</gene>
<dbReference type="AlphaFoldDB" id="A0AAV5CJ82"/>
<protein>
    <submittedName>
        <fullName evidence="1">Uncharacterized protein</fullName>
    </submittedName>
</protein>
<proteinExistence type="predicted"/>
<dbReference type="InterPro" id="IPR008930">
    <property type="entry name" value="Terpenoid_cyclase/PrenylTrfase"/>
</dbReference>
<organism evidence="1 2">
    <name type="scientific">Eleusine coracana subsp. coracana</name>
    <dbReference type="NCBI Taxonomy" id="191504"/>
    <lineage>
        <taxon>Eukaryota</taxon>
        <taxon>Viridiplantae</taxon>
        <taxon>Streptophyta</taxon>
        <taxon>Embryophyta</taxon>
        <taxon>Tracheophyta</taxon>
        <taxon>Spermatophyta</taxon>
        <taxon>Magnoliopsida</taxon>
        <taxon>Liliopsida</taxon>
        <taxon>Poales</taxon>
        <taxon>Poaceae</taxon>
        <taxon>PACMAD clade</taxon>
        <taxon>Chloridoideae</taxon>
        <taxon>Cynodonteae</taxon>
        <taxon>Eleusininae</taxon>
        <taxon>Eleusine</taxon>
    </lineage>
</organism>
<keyword evidence="2" id="KW-1185">Reference proteome</keyword>
<evidence type="ECO:0000313" key="1">
    <source>
        <dbReference type="EMBL" id="GJM98497.1"/>
    </source>
</evidence>